<dbReference type="RefSeq" id="WP_098693001.1">
    <property type="nucleotide sequence ID" value="NZ_CP023778.1"/>
</dbReference>
<name>A0A291REM0_9NOCA</name>
<evidence type="ECO:0008006" key="3">
    <source>
        <dbReference type="Google" id="ProtNLM"/>
    </source>
</evidence>
<protein>
    <recommendedName>
        <fullName evidence="3">YbaB/EbfC family DNA-binding protein</fullName>
    </recommendedName>
</protein>
<dbReference type="EMBL" id="CP023778">
    <property type="protein sequence ID" value="ATL65749.1"/>
    <property type="molecule type" value="Genomic_DNA"/>
</dbReference>
<gene>
    <name evidence="1" type="ORF">CRH09_05495</name>
</gene>
<dbReference type="Proteomes" id="UP000221961">
    <property type="component" value="Chromosome"/>
</dbReference>
<dbReference type="GeneID" id="88356889"/>
<reference evidence="1 2" key="1">
    <citation type="submission" date="2017-10" db="EMBL/GenBank/DDBJ databases">
        <title>Comparative genomics between pathogenic Norcardia.</title>
        <authorList>
            <person name="Zeng L."/>
        </authorList>
    </citation>
    <scope>NUCLEOTIDE SEQUENCE [LARGE SCALE GENOMIC DNA]</scope>
    <source>
        <strain evidence="1 2">NC_YFY_NT001</strain>
    </source>
</reference>
<accession>A0A291REM0</accession>
<evidence type="ECO:0000313" key="2">
    <source>
        <dbReference type="Proteomes" id="UP000221961"/>
    </source>
</evidence>
<dbReference type="KEGG" id="ntp:CRH09_05495"/>
<proteinExistence type="predicted"/>
<sequence length="122" mass="12975">MTDVGAGGPDQAADEPWLTFTAESLTGAIVVRTTEQGLPTGISVERSELARDPAQLAGEILRLCQRSANRAGLARRAQLAAAGMTPEALALTGLPTEADVARQEIVEEQDYDTEPQSWLRSV</sequence>
<dbReference type="AlphaFoldDB" id="A0A291REM0"/>
<organism evidence="1 2">
    <name type="scientific">Nocardia terpenica</name>
    <dbReference type="NCBI Taxonomy" id="455432"/>
    <lineage>
        <taxon>Bacteria</taxon>
        <taxon>Bacillati</taxon>
        <taxon>Actinomycetota</taxon>
        <taxon>Actinomycetes</taxon>
        <taxon>Mycobacteriales</taxon>
        <taxon>Nocardiaceae</taxon>
        <taxon>Nocardia</taxon>
    </lineage>
</organism>
<evidence type="ECO:0000313" key="1">
    <source>
        <dbReference type="EMBL" id="ATL65749.1"/>
    </source>
</evidence>